<gene>
    <name evidence="6" type="ORF">WJX73_008175</name>
</gene>
<sequence length="294" mass="31093">MYGWHQEQGNADPACRGTVSDPRTGDWAKPLDARHRRALRASQFNGGSAVAYGYDYIALIQNRTPNARSVCTGSLISSTKVLTAGHCCYELQKDTFVDPARLIMLIGAHQLTNINIFGDLTTQPIGVGELRYVQTLTVPPPWSQQHDLTKDICILTLDTAVTDIAPATIAPANDTLPTGSRVFALGWGRQDGQIPTGLAGGYETTADCQSHGSGADFTLTYDDGSSTPAFLCYDASVSGACSGDSGGPMLVGSTIYGTVSRGYAAAGTPGYPCNDEQAYINLAEPALNAFILQS</sequence>
<dbReference type="InterPro" id="IPR001314">
    <property type="entry name" value="Peptidase_S1A"/>
</dbReference>
<feature type="domain" description="Peptidase S1" evidence="5">
    <location>
        <begin position="44"/>
        <end position="294"/>
    </location>
</feature>
<comment type="similarity">
    <text evidence="1">Belongs to the peptidase S1 family.</text>
</comment>
<dbReference type="PROSITE" id="PS00134">
    <property type="entry name" value="TRYPSIN_HIS"/>
    <property type="match status" value="1"/>
</dbReference>
<keyword evidence="3" id="KW-0645">Protease</keyword>
<dbReference type="EMBL" id="JALJOQ010000175">
    <property type="protein sequence ID" value="KAK9791590.1"/>
    <property type="molecule type" value="Genomic_DNA"/>
</dbReference>
<evidence type="ECO:0000259" key="5">
    <source>
        <dbReference type="PROSITE" id="PS50240"/>
    </source>
</evidence>
<dbReference type="AlphaFoldDB" id="A0AAW1NRF8"/>
<dbReference type="PROSITE" id="PS50240">
    <property type="entry name" value="TRYPSIN_DOM"/>
    <property type="match status" value="1"/>
</dbReference>
<dbReference type="InterPro" id="IPR033116">
    <property type="entry name" value="TRYPSIN_SER"/>
</dbReference>
<evidence type="ECO:0000256" key="4">
    <source>
        <dbReference type="SAM" id="MobiDB-lite"/>
    </source>
</evidence>
<evidence type="ECO:0000313" key="7">
    <source>
        <dbReference type="Proteomes" id="UP001465755"/>
    </source>
</evidence>
<keyword evidence="3" id="KW-0378">Hydrolase</keyword>
<comment type="caution">
    <text evidence="6">The sequence shown here is derived from an EMBL/GenBank/DDBJ whole genome shotgun (WGS) entry which is preliminary data.</text>
</comment>
<evidence type="ECO:0000256" key="1">
    <source>
        <dbReference type="ARBA" id="ARBA00007664"/>
    </source>
</evidence>
<reference evidence="6 7" key="1">
    <citation type="journal article" date="2024" name="Nat. Commun.">
        <title>Phylogenomics reveals the evolutionary origins of lichenization in chlorophyte algae.</title>
        <authorList>
            <person name="Puginier C."/>
            <person name="Libourel C."/>
            <person name="Otte J."/>
            <person name="Skaloud P."/>
            <person name="Haon M."/>
            <person name="Grisel S."/>
            <person name="Petersen M."/>
            <person name="Berrin J.G."/>
            <person name="Delaux P.M."/>
            <person name="Dal Grande F."/>
            <person name="Keller J."/>
        </authorList>
    </citation>
    <scope>NUCLEOTIDE SEQUENCE [LARGE SCALE GENOMIC DNA]</scope>
    <source>
        <strain evidence="6 7">SAG 2036</strain>
    </source>
</reference>
<organism evidence="6 7">
    <name type="scientific">Symbiochloris irregularis</name>
    <dbReference type="NCBI Taxonomy" id="706552"/>
    <lineage>
        <taxon>Eukaryota</taxon>
        <taxon>Viridiplantae</taxon>
        <taxon>Chlorophyta</taxon>
        <taxon>core chlorophytes</taxon>
        <taxon>Trebouxiophyceae</taxon>
        <taxon>Trebouxiales</taxon>
        <taxon>Trebouxiaceae</taxon>
        <taxon>Symbiochloris</taxon>
    </lineage>
</organism>
<dbReference type="InterPro" id="IPR009003">
    <property type="entry name" value="Peptidase_S1_PA"/>
</dbReference>
<dbReference type="Proteomes" id="UP001465755">
    <property type="component" value="Unassembled WGS sequence"/>
</dbReference>
<dbReference type="SUPFAM" id="SSF50494">
    <property type="entry name" value="Trypsin-like serine proteases"/>
    <property type="match status" value="1"/>
</dbReference>
<evidence type="ECO:0000313" key="6">
    <source>
        <dbReference type="EMBL" id="KAK9791590.1"/>
    </source>
</evidence>
<protein>
    <recommendedName>
        <fullName evidence="5">Peptidase S1 domain-containing protein</fullName>
    </recommendedName>
</protein>
<feature type="region of interest" description="Disordered" evidence="4">
    <location>
        <begin position="1"/>
        <end position="27"/>
    </location>
</feature>
<proteinExistence type="inferred from homology"/>
<dbReference type="GO" id="GO:0006508">
    <property type="term" value="P:proteolysis"/>
    <property type="evidence" value="ECO:0007669"/>
    <property type="project" value="UniProtKB-KW"/>
</dbReference>
<dbReference type="PRINTS" id="PR00722">
    <property type="entry name" value="CHYMOTRYPSIN"/>
</dbReference>
<dbReference type="PROSITE" id="PS00135">
    <property type="entry name" value="TRYPSIN_SER"/>
    <property type="match status" value="1"/>
</dbReference>
<evidence type="ECO:0000256" key="3">
    <source>
        <dbReference type="RuleBase" id="RU363034"/>
    </source>
</evidence>
<keyword evidence="3" id="KW-0720">Serine protease</keyword>
<keyword evidence="7" id="KW-1185">Reference proteome</keyword>
<name>A0AAW1NRF8_9CHLO</name>
<dbReference type="PANTHER" id="PTHR24276">
    <property type="entry name" value="POLYSERASE-RELATED"/>
    <property type="match status" value="1"/>
</dbReference>
<dbReference type="InterPro" id="IPR050430">
    <property type="entry name" value="Peptidase_S1"/>
</dbReference>
<dbReference type="Pfam" id="PF00089">
    <property type="entry name" value="Trypsin"/>
    <property type="match status" value="1"/>
</dbReference>
<accession>A0AAW1NRF8</accession>
<evidence type="ECO:0000256" key="2">
    <source>
        <dbReference type="ARBA" id="ARBA00023157"/>
    </source>
</evidence>
<dbReference type="InterPro" id="IPR001254">
    <property type="entry name" value="Trypsin_dom"/>
</dbReference>
<dbReference type="PANTHER" id="PTHR24276:SF98">
    <property type="entry name" value="FI18310P1-RELATED"/>
    <property type="match status" value="1"/>
</dbReference>
<dbReference type="GO" id="GO:0004252">
    <property type="term" value="F:serine-type endopeptidase activity"/>
    <property type="evidence" value="ECO:0007669"/>
    <property type="project" value="InterPro"/>
</dbReference>
<dbReference type="Gene3D" id="2.40.10.10">
    <property type="entry name" value="Trypsin-like serine proteases"/>
    <property type="match status" value="1"/>
</dbReference>
<dbReference type="InterPro" id="IPR018114">
    <property type="entry name" value="TRYPSIN_HIS"/>
</dbReference>
<dbReference type="InterPro" id="IPR043504">
    <property type="entry name" value="Peptidase_S1_PA_chymotrypsin"/>
</dbReference>
<keyword evidence="2" id="KW-1015">Disulfide bond</keyword>
<dbReference type="SMART" id="SM00020">
    <property type="entry name" value="Tryp_SPc"/>
    <property type="match status" value="1"/>
</dbReference>